<sequence length="475" mass="54449">MAQYGSLPFQEAITFFREKTNMPSERWADVWRSQHNSAFMVAGATKTELLADLRKMVDDAIAEGTALTAFQKQFKQLVKKHGWDHTGNAAWRANIIYSTNMRQAYNAGRHAQLQNFPYWRYAHGDSRYPRPHHASKHGLVLPKDSPFWQKWFPQNGWGCKCKVYGETERSLKRRGHSVSDEPVIDTVEWTDKATGEVHYVPQGIDPGFDYSPGQVSQETLLKQQQAEKPPLRERLPERQVPTAFSTNKQVNVHGLNTIFNEVATVQPQMNQLATFIQKYDIKTLFLRPSDMVRGTRKLAPLRQPIADYLGVDEERAYRYWPVPSSTARNSNGYTSKQWNHVVVKAKTGVSLNKVTDISDLTSAVEAAILAAKEGSKQWSLSHIVRHHTDSGDHGGTFVTWVHELGHQVHYAAMRRGYDQPGESTGITRYSLTNWMEWHAEHFAAWALNREVLQQHYPEIATYFDELMEKLLNENQ</sequence>
<dbReference type="AlphaFoldDB" id="A0A1E7ZE57"/>
<name>A0A1E7ZE57_9ALTE</name>
<reference evidence="2 3" key="1">
    <citation type="submission" date="2016-08" db="EMBL/GenBank/DDBJ databases">
        <authorList>
            <person name="Seilhamer J.J."/>
        </authorList>
    </citation>
    <scope>NUCLEOTIDE SEQUENCE [LARGE SCALE GENOMIC DNA]</scope>
    <source>
        <strain evidence="2 3">KCTC 42603</strain>
    </source>
</reference>
<dbReference type="RefSeq" id="WP_070124148.1">
    <property type="nucleotide sequence ID" value="NZ_MDHN01000010.1"/>
</dbReference>
<dbReference type="STRING" id="1656094.BFC18_06540"/>
<evidence type="ECO:0000259" key="1">
    <source>
        <dbReference type="Pfam" id="PF04233"/>
    </source>
</evidence>
<dbReference type="InterPro" id="IPR006528">
    <property type="entry name" value="Phage_head_morphogenesis_dom"/>
</dbReference>
<dbReference type="EMBL" id="MDHN01000010">
    <property type="protein sequence ID" value="OFC71808.1"/>
    <property type="molecule type" value="Genomic_DNA"/>
</dbReference>
<accession>A0A1E7ZE57</accession>
<evidence type="ECO:0000313" key="3">
    <source>
        <dbReference type="Proteomes" id="UP000175691"/>
    </source>
</evidence>
<comment type="caution">
    <text evidence="2">The sequence shown here is derived from an EMBL/GenBank/DDBJ whole genome shotgun (WGS) entry which is preliminary data.</text>
</comment>
<dbReference type="Proteomes" id="UP000175691">
    <property type="component" value="Unassembled WGS sequence"/>
</dbReference>
<proteinExistence type="predicted"/>
<keyword evidence="3" id="KW-1185">Reference proteome</keyword>
<dbReference type="Pfam" id="PF04233">
    <property type="entry name" value="Phage_Mu_F"/>
    <property type="match status" value="1"/>
</dbReference>
<dbReference type="OrthoDB" id="9813502at2"/>
<protein>
    <recommendedName>
        <fullName evidence="1">Phage head morphogenesis domain-containing protein</fullName>
    </recommendedName>
</protein>
<dbReference type="SUPFAM" id="SSF55486">
    <property type="entry name" value="Metalloproteases ('zincins'), catalytic domain"/>
    <property type="match status" value="1"/>
</dbReference>
<feature type="domain" description="Phage head morphogenesis" evidence="1">
    <location>
        <begin position="53"/>
        <end position="163"/>
    </location>
</feature>
<evidence type="ECO:0000313" key="2">
    <source>
        <dbReference type="EMBL" id="OFC71808.1"/>
    </source>
</evidence>
<gene>
    <name evidence="2" type="ORF">BFC18_06540</name>
</gene>
<organism evidence="2 3">
    <name type="scientific">Alteromonas confluentis</name>
    <dbReference type="NCBI Taxonomy" id="1656094"/>
    <lineage>
        <taxon>Bacteria</taxon>
        <taxon>Pseudomonadati</taxon>
        <taxon>Pseudomonadota</taxon>
        <taxon>Gammaproteobacteria</taxon>
        <taxon>Alteromonadales</taxon>
        <taxon>Alteromonadaceae</taxon>
        <taxon>Alteromonas/Salinimonas group</taxon>
        <taxon>Alteromonas</taxon>
    </lineage>
</organism>